<dbReference type="EC" id="3.4.24.-" evidence="3"/>
<feature type="domain" description="Peptidase M12A" evidence="4">
    <location>
        <begin position="53"/>
        <end position="250"/>
    </location>
</feature>
<keyword evidence="2 3" id="KW-0482">Metalloprotease</keyword>
<feature type="binding site" evidence="2">
    <location>
        <position position="148"/>
    </location>
    <ligand>
        <name>Zn(2+)</name>
        <dbReference type="ChEBI" id="CHEBI:29105"/>
        <note>catalytic</note>
    </ligand>
</feature>
<feature type="binding site" evidence="2">
    <location>
        <position position="158"/>
    </location>
    <ligand>
        <name>Zn(2+)</name>
        <dbReference type="ChEBI" id="CHEBI:29105"/>
        <note>catalytic</note>
    </ligand>
</feature>
<dbReference type="PANTHER" id="PTHR10127:SF831">
    <property type="entry name" value="ZINC METALLOPROTEINASE NAS-37"/>
    <property type="match status" value="1"/>
</dbReference>
<dbReference type="STRING" id="53326.A0A016VGV6"/>
<comment type="cofactor">
    <cofactor evidence="2 3">
        <name>Zn(2+)</name>
        <dbReference type="ChEBI" id="CHEBI:29105"/>
    </cofactor>
    <text evidence="2 3">Binds 1 zinc ion per subunit.</text>
</comment>
<dbReference type="PRINTS" id="PR00480">
    <property type="entry name" value="ASTACIN"/>
</dbReference>
<keyword evidence="2 3" id="KW-0378">Hydrolase</keyword>
<keyword evidence="2 3" id="KW-0479">Metal-binding</keyword>
<comment type="caution">
    <text evidence="5">The sequence shown here is derived from an EMBL/GenBank/DDBJ whole genome shotgun (WGS) entry which is preliminary data.</text>
</comment>
<evidence type="ECO:0000259" key="4">
    <source>
        <dbReference type="PROSITE" id="PS51864"/>
    </source>
</evidence>
<dbReference type="EMBL" id="JARK01001346">
    <property type="protein sequence ID" value="EYC26635.1"/>
    <property type="molecule type" value="Genomic_DNA"/>
</dbReference>
<keyword evidence="1" id="KW-1015">Disulfide bond</keyword>
<feature type="binding site" evidence="2">
    <location>
        <position position="152"/>
    </location>
    <ligand>
        <name>Zn(2+)</name>
        <dbReference type="ChEBI" id="CHEBI:29105"/>
        <note>catalytic</note>
    </ligand>
</feature>
<dbReference type="Gene3D" id="3.40.390.10">
    <property type="entry name" value="Collagenase (Catalytic Domain)"/>
    <property type="match status" value="1"/>
</dbReference>
<name>A0A016VGV6_9BILA</name>
<feature type="active site" evidence="2">
    <location>
        <position position="149"/>
    </location>
</feature>
<keyword evidence="2 3" id="KW-0862">Zinc</keyword>
<evidence type="ECO:0000313" key="5">
    <source>
        <dbReference type="EMBL" id="EYC26635.1"/>
    </source>
</evidence>
<accession>A0A016VGV6</accession>
<dbReference type="GO" id="GO:0008270">
    <property type="term" value="F:zinc ion binding"/>
    <property type="evidence" value="ECO:0007669"/>
    <property type="project" value="UniProtKB-UniRule"/>
</dbReference>
<keyword evidence="2 3" id="KW-0645">Protease</keyword>
<dbReference type="InterPro" id="IPR024079">
    <property type="entry name" value="MetalloPept_cat_dom_sf"/>
</dbReference>
<comment type="caution">
    <text evidence="2">Lacks conserved residue(s) required for the propagation of feature annotation.</text>
</comment>
<protein>
    <recommendedName>
        <fullName evidence="3">Metalloendopeptidase</fullName>
        <ecNumber evidence="3">3.4.24.-</ecNumber>
    </recommendedName>
</protein>
<dbReference type="SMART" id="SM00235">
    <property type="entry name" value="ZnMc"/>
    <property type="match status" value="1"/>
</dbReference>
<evidence type="ECO:0000256" key="2">
    <source>
        <dbReference type="PROSITE-ProRule" id="PRU01211"/>
    </source>
</evidence>
<dbReference type="Proteomes" id="UP000024635">
    <property type="component" value="Unassembled WGS sequence"/>
</dbReference>
<dbReference type="GO" id="GO:0006508">
    <property type="term" value="P:proteolysis"/>
    <property type="evidence" value="ECO:0007669"/>
    <property type="project" value="UniProtKB-KW"/>
</dbReference>
<evidence type="ECO:0000256" key="3">
    <source>
        <dbReference type="RuleBase" id="RU361183"/>
    </source>
</evidence>
<dbReference type="AlphaFoldDB" id="A0A016VGV6"/>
<dbReference type="PANTHER" id="PTHR10127">
    <property type="entry name" value="DISCOIDIN, CUB, EGF, LAMININ , AND ZINC METALLOPROTEASE DOMAIN CONTAINING"/>
    <property type="match status" value="1"/>
</dbReference>
<dbReference type="OrthoDB" id="291007at2759"/>
<sequence length="250" mass="29116">MFHRSGHHDLPPEIIDDTNFLALMRLNATSFLFATCISEALLIDIADDEIKRQLIRHNRQAKKRKEGDVLSTTINYYFHDGLSRSANVLFLRVALAWEKDTCVKFKLNRTATSVLVRADNGRECSYTDSLPEAKMMYISCGYFGGVAHEVGHALGLEHTHTRHDRDDYLIVNWTNVKKEFKEMAQKVPDLKLEAYELQYKNMTKEENENYDVPYDYGRSWKFFLRRNKFLALLCSIPEDDGRNRILKEIA</sequence>
<dbReference type="SUPFAM" id="SSF55486">
    <property type="entry name" value="Metalloproteases ('zincins'), catalytic domain"/>
    <property type="match status" value="1"/>
</dbReference>
<gene>
    <name evidence="5" type="primary">Acey_s0010.g880</name>
    <name evidence="5" type="ORF">Y032_0010g880</name>
</gene>
<dbReference type="InterPro" id="IPR006026">
    <property type="entry name" value="Peptidase_Metallo"/>
</dbReference>
<dbReference type="Pfam" id="PF01400">
    <property type="entry name" value="Astacin"/>
    <property type="match status" value="1"/>
</dbReference>
<evidence type="ECO:0000313" key="6">
    <source>
        <dbReference type="Proteomes" id="UP000024635"/>
    </source>
</evidence>
<organism evidence="5 6">
    <name type="scientific">Ancylostoma ceylanicum</name>
    <dbReference type="NCBI Taxonomy" id="53326"/>
    <lineage>
        <taxon>Eukaryota</taxon>
        <taxon>Metazoa</taxon>
        <taxon>Ecdysozoa</taxon>
        <taxon>Nematoda</taxon>
        <taxon>Chromadorea</taxon>
        <taxon>Rhabditida</taxon>
        <taxon>Rhabditina</taxon>
        <taxon>Rhabditomorpha</taxon>
        <taxon>Strongyloidea</taxon>
        <taxon>Ancylostomatidae</taxon>
        <taxon>Ancylostomatinae</taxon>
        <taxon>Ancylostoma</taxon>
    </lineage>
</organism>
<evidence type="ECO:0000256" key="1">
    <source>
        <dbReference type="ARBA" id="ARBA00023157"/>
    </source>
</evidence>
<keyword evidence="6" id="KW-1185">Reference proteome</keyword>
<dbReference type="GO" id="GO:0004222">
    <property type="term" value="F:metalloendopeptidase activity"/>
    <property type="evidence" value="ECO:0007669"/>
    <property type="project" value="UniProtKB-UniRule"/>
</dbReference>
<reference evidence="6" key="1">
    <citation type="journal article" date="2015" name="Nat. Genet.">
        <title>The genome and transcriptome of the zoonotic hookworm Ancylostoma ceylanicum identify infection-specific gene families.</title>
        <authorList>
            <person name="Schwarz E.M."/>
            <person name="Hu Y."/>
            <person name="Antoshechkin I."/>
            <person name="Miller M.M."/>
            <person name="Sternberg P.W."/>
            <person name="Aroian R.V."/>
        </authorList>
    </citation>
    <scope>NUCLEOTIDE SEQUENCE</scope>
    <source>
        <strain evidence="6">HY135</strain>
    </source>
</reference>
<dbReference type="PROSITE" id="PS51864">
    <property type="entry name" value="ASTACIN"/>
    <property type="match status" value="1"/>
</dbReference>
<dbReference type="InterPro" id="IPR001506">
    <property type="entry name" value="Peptidase_M12A"/>
</dbReference>
<proteinExistence type="predicted"/>